<dbReference type="Proteomes" id="UP000196158">
    <property type="component" value="Unassembled WGS sequence"/>
</dbReference>
<gene>
    <name evidence="1" type="ORF">KASA_0K00011G</name>
</gene>
<organism evidence="1 2">
    <name type="scientific">Maudiozyma saulgeensis</name>
    <dbReference type="NCBI Taxonomy" id="1789683"/>
    <lineage>
        <taxon>Eukaryota</taxon>
        <taxon>Fungi</taxon>
        <taxon>Dikarya</taxon>
        <taxon>Ascomycota</taxon>
        <taxon>Saccharomycotina</taxon>
        <taxon>Saccharomycetes</taxon>
        <taxon>Saccharomycetales</taxon>
        <taxon>Saccharomycetaceae</taxon>
        <taxon>Maudiozyma</taxon>
    </lineage>
</organism>
<dbReference type="AlphaFoldDB" id="A0A1X7R802"/>
<keyword evidence="2" id="KW-1185">Reference proteome</keyword>
<dbReference type="OrthoDB" id="4071433at2759"/>
<name>A0A1X7R802_9SACH</name>
<dbReference type="EMBL" id="FXLY01000008">
    <property type="protein sequence ID" value="SMN21366.1"/>
    <property type="molecule type" value="Genomic_DNA"/>
</dbReference>
<sequence length="273" mass="31625">MFNWISQLWSPTNEVGNEDEDKYGLQMSLTLSSQPVLAEYWEGVRIENQSMLKVVEEAPWFRKWICEVPDGRQDYPTIIVRGNEASESVFILFGENSLDYTGDGTTELKNAIEDESYYGKRIFIKQSNFKKIDPILLQPIKFAAVKDDAKVVLNSHRFWNVPMIFVGFEDVNNSHVYDMFVDILRINPIGKAISSIEFLEYMSQPVIFWVKLKQNRDRRPASGYSFDILEHKINSGVVTKELFEILRDSYLKGIGRKLVSTKEGLENNYLQPQ</sequence>
<evidence type="ECO:0000313" key="2">
    <source>
        <dbReference type="Proteomes" id="UP000196158"/>
    </source>
</evidence>
<reference evidence="1 2" key="1">
    <citation type="submission" date="2017-04" db="EMBL/GenBank/DDBJ databases">
        <authorList>
            <person name="Afonso C.L."/>
            <person name="Miller P.J."/>
            <person name="Scott M.A."/>
            <person name="Spackman E."/>
            <person name="Goraichik I."/>
            <person name="Dimitrov K.M."/>
            <person name="Suarez D.L."/>
            <person name="Swayne D.E."/>
        </authorList>
    </citation>
    <scope>NUCLEOTIDE SEQUENCE [LARGE SCALE GENOMIC DNA]</scope>
</reference>
<proteinExistence type="predicted"/>
<evidence type="ECO:0000313" key="1">
    <source>
        <dbReference type="EMBL" id="SMN21366.1"/>
    </source>
</evidence>
<accession>A0A1X7R802</accession>
<protein>
    <submittedName>
        <fullName evidence="1">Uncharacterized protein</fullName>
    </submittedName>
</protein>